<dbReference type="EMBL" id="HACG01024651">
    <property type="protein sequence ID" value="CEK71516.1"/>
    <property type="molecule type" value="Transcribed_RNA"/>
</dbReference>
<evidence type="ECO:0000313" key="1">
    <source>
        <dbReference type="EMBL" id="CEK71514.1"/>
    </source>
</evidence>
<evidence type="ECO:0000313" key="2">
    <source>
        <dbReference type="EMBL" id="CEK71516.1"/>
    </source>
</evidence>
<dbReference type="AlphaFoldDB" id="A0A0B6ZSK9"/>
<dbReference type="EMBL" id="HACG01024649">
    <property type="protein sequence ID" value="CEK71514.1"/>
    <property type="molecule type" value="Transcribed_RNA"/>
</dbReference>
<reference evidence="3" key="1">
    <citation type="submission" date="2014-12" db="EMBL/GenBank/DDBJ databases">
        <title>Insight into the proteome of Arion vulgaris.</title>
        <authorList>
            <person name="Aradska J."/>
            <person name="Bulat T."/>
            <person name="Smidak R."/>
            <person name="Sarate P."/>
            <person name="Gangsoo J."/>
            <person name="Sialana F."/>
            <person name="Bilban M."/>
            <person name="Lubec G."/>
        </authorList>
    </citation>
    <scope>NUCLEOTIDE SEQUENCE</scope>
    <source>
        <tissue evidence="3">Skin</tissue>
    </source>
</reference>
<gene>
    <name evidence="3" type="primary">ORF78735</name>
    <name evidence="1" type="synonym">ORF78726</name>
    <name evidence="2" type="synonym">ORF78729</name>
</gene>
<proteinExistence type="predicted"/>
<organism evidence="3">
    <name type="scientific">Arion vulgaris</name>
    <dbReference type="NCBI Taxonomy" id="1028688"/>
    <lineage>
        <taxon>Eukaryota</taxon>
        <taxon>Metazoa</taxon>
        <taxon>Spiralia</taxon>
        <taxon>Lophotrochozoa</taxon>
        <taxon>Mollusca</taxon>
        <taxon>Gastropoda</taxon>
        <taxon>Heterobranchia</taxon>
        <taxon>Euthyneura</taxon>
        <taxon>Panpulmonata</taxon>
        <taxon>Eupulmonata</taxon>
        <taxon>Stylommatophora</taxon>
        <taxon>Helicina</taxon>
        <taxon>Arionoidea</taxon>
        <taxon>Arionidae</taxon>
        <taxon>Arion</taxon>
    </lineage>
</organism>
<dbReference type="EMBL" id="HACG01024653">
    <property type="protein sequence ID" value="CEK71518.1"/>
    <property type="molecule type" value="Transcribed_RNA"/>
</dbReference>
<feature type="non-terminal residue" evidence="3">
    <location>
        <position position="1"/>
    </location>
</feature>
<name>A0A0B6ZSK9_9EUPU</name>
<accession>A0A0B6ZSK9</accession>
<protein>
    <submittedName>
        <fullName evidence="3">Uncharacterized protein</fullName>
    </submittedName>
</protein>
<sequence>VQYEQCEYTVNKLTKCFVEYGKEDHHVLFNEFLVDKTHNKKEVSVESSRVEL</sequence>
<evidence type="ECO:0000313" key="3">
    <source>
        <dbReference type="EMBL" id="CEK71518.1"/>
    </source>
</evidence>